<dbReference type="PRINTS" id="PR00080">
    <property type="entry name" value="SDRFAMILY"/>
</dbReference>
<dbReference type="Gene3D" id="3.40.50.720">
    <property type="entry name" value="NAD(P)-binding Rossmann-like Domain"/>
    <property type="match status" value="1"/>
</dbReference>
<dbReference type="GeneID" id="111449127"/>
<dbReference type="AlphaFoldDB" id="A0A6J1FZ08"/>
<dbReference type="InterPro" id="IPR036291">
    <property type="entry name" value="NAD(P)-bd_dom_sf"/>
</dbReference>
<dbReference type="PRINTS" id="PR00081">
    <property type="entry name" value="GDHRDH"/>
</dbReference>
<evidence type="ECO:0000313" key="2">
    <source>
        <dbReference type="Proteomes" id="UP000504609"/>
    </source>
</evidence>
<dbReference type="GO" id="GO:0006760">
    <property type="term" value="P:folic acid-containing compound metabolic process"/>
    <property type="evidence" value="ECO:0007669"/>
    <property type="project" value="TreeGrafter"/>
</dbReference>
<comment type="similarity">
    <text evidence="1">Belongs to the short-chain dehydrogenases/reductases (SDR) family.</text>
</comment>
<evidence type="ECO:0000256" key="1">
    <source>
        <dbReference type="RuleBase" id="RU000363"/>
    </source>
</evidence>
<dbReference type="RefSeq" id="XP_022944777.1">
    <property type="nucleotide sequence ID" value="XM_023089009.1"/>
</dbReference>
<protein>
    <submittedName>
        <fullName evidence="3 4">NADPH-dependent pterin aldehyde reductase-like</fullName>
    </submittedName>
</protein>
<sequence>MDKGDEFQPLTILITGVSRGLGRALALSLAKRGHTIIGCSRTPNALHSLQKELAAISPSSSHTHLLQITDVASNSSVEELFKAVLERDLVPDILVNNAAVINENSKFWEIPEDVFDSVIDTNVKGTANVLRHFIPLMTQGGKGIIVNFSSMWGRKGAPMFSPYCASKWAIEGLTKSIALELPKGMAIIALDPGVVNTDMLAISFGDSAPDYQNPQQWVVKASTMILSFTSEDNGASLTVE</sequence>
<name>A0A6J1FZ08_CUCMO</name>
<dbReference type="InterPro" id="IPR020904">
    <property type="entry name" value="Sc_DH/Rdtase_CS"/>
</dbReference>
<dbReference type="Pfam" id="PF00106">
    <property type="entry name" value="adh_short"/>
    <property type="match status" value="1"/>
</dbReference>
<dbReference type="GO" id="GO:0016616">
    <property type="term" value="F:oxidoreductase activity, acting on the CH-OH group of donors, NAD or NADP as acceptor"/>
    <property type="evidence" value="ECO:0007669"/>
    <property type="project" value="TreeGrafter"/>
</dbReference>
<evidence type="ECO:0000313" key="3">
    <source>
        <dbReference type="RefSeq" id="XP_022944776.1"/>
    </source>
</evidence>
<dbReference type="PANTHER" id="PTHR45267">
    <property type="match status" value="1"/>
</dbReference>
<dbReference type="GO" id="GO:0005829">
    <property type="term" value="C:cytosol"/>
    <property type="evidence" value="ECO:0007669"/>
    <property type="project" value="TreeGrafter"/>
</dbReference>
<dbReference type="RefSeq" id="XP_022944778.1">
    <property type="nucleotide sequence ID" value="XM_023089010.1"/>
</dbReference>
<organism evidence="2 4">
    <name type="scientific">Cucurbita moschata</name>
    <name type="common">Winter crookneck squash</name>
    <name type="synonym">Cucurbita pepo var. moschata</name>
    <dbReference type="NCBI Taxonomy" id="3662"/>
    <lineage>
        <taxon>Eukaryota</taxon>
        <taxon>Viridiplantae</taxon>
        <taxon>Streptophyta</taxon>
        <taxon>Embryophyta</taxon>
        <taxon>Tracheophyta</taxon>
        <taxon>Spermatophyta</taxon>
        <taxon>Magnoliopsida</taxon>
        <taxon>eudicotyledons</taxon>
        <taxon>Gunneridae</taxon>
        <taxon>Pentapetalae</taxon>
        <taxon>rosids</taxon>
        <taxon>fabids</taxon>
        <taxon>Cucurbitales</taxon>
        <taxon>Cucurbitaceae</taxon>
        <taxon>Cucurbiteae</taxon>
        <taxon>Cucurbita</taxon>
    </lineage>
</organism>
<dbReference type="InterPro" id="IPR002347">
    <property type="entry name" value="SDR_fam"/>
</dbReference>
<evidence type="ECO:0000313" key="5">
    <source>
        <dbReference type="RefSeq" id="XP_022944778.1"/>
    </source>
</evidence>
<dbReference type="RefSeq" id="XP_022944776.1">
    <property type="nucleotide sequence ID" value="XM_023089008.1"/>
</dbReference>
<keyword evidence="2" id="KW-1185">Reference proteome</keyword>
<reference evidence="3 4" key="1">
    <citation type="submission" date="2025-04" db="UniProtKB">
        <authorList>
            <consortium name="RefSeq"/>
        </authorList>
    </citation>
    <scope>IDENTIFICATION</scope>
    <source>
        <tissue evidence="3 4">Young leaves</tissue>
    </source>
</reference>
<proteinExistence type="inferred from homology"/>
<dbReference type="PANTHER" id="PTHR45267:SF2">
    <property type="entry name" value="NADPH-DEPENDENT PTERIN ALDEHYDE REDUCTASE"/>
    <property type="match status" value="1"/>
</dbReference>
<dbReference type="CDD" id="cd05233">
    <property type="entry name" value="SDR_c"/>
    <property type="match status" value="1"/>
</dbReference>
<dbReference type="PROSITE" id="PS00061">
    <property type="entry name" value="ADH_SHORT"/>
    <property type="match status" value="1"/>
</dbReference>
<dbReference type="KEGG" id="cmos:111449127"/>
<dbReference type="InterPro" id="IPR053241">
    <property type="entry name" value="NADPH_pterin_aldehyde_rdct"/>
</dbReference>
<accession>A0A6J1FZ08</accession>
<dbReference type="SMR" id="A0A6J1FZ08"/>
<dbReference type="SUPFAM" id="SSF51735">
    <property type="entry name" value="NAD(P)-binding Rossmann-fold domains"/>
    <property type="match status" value="1"/>
</dbReference>
<gene>
    <name evidence="3 4 5" type="primary">LOC111449127</name>
</gene>
<evidence type="ECO:0000313" key="4">
    <source>
        <dbReference type="RefSeq" id="XP_022944777.1"/>
    </source>
</evidence>
<dbReference type="Proteomes" id="UP000504609">
    <property type="component" value="Unplaced"/>
</dbReference>